<protein>
    <submittedName>
        <fullName evidence="8">dTDP-glucose-4-keto-6-deoxy-D-glucose reductase</fullName>
    </submittedName>
</protein>
<comment type="caution">
    <text evidence="8">The sequence shown here is derived from an EMBL/GenBank/DDBJ whole genome shotgun (WGS) entry which is preliminary data.</text>
</comment>
<feature type="domain" description="GtrA/DPMS transmembrane" evidence="7">
    <location>
        <begin position="17"/>
        <end position="128"/>
    </location>
</feature>
<dbReference type="EMBL" id="MLHJ01000047">
    <property type="protein sequence ID" value="OOF42948.1"/>
    <property type="molecule type" value="Genomic_DNA"/>
</dbReference>
<dbReference type="RefSeq" id="WP_077416252.1">
    <property type="nucleotide sequence ID" value="NZ_MLHJ01000047.1"/>
</dbReference>
<dbReference type="STRING" id="1908260.BKK50_05800"/>
<feature type="transmembrane region" description="Helical" evidence="6">
    <location>
        <begin position="14"/>
        <end position="35"/>
    </location>
</feature>
<dbReference type="OrthoDB" id="8758470at2"/>
<evidence type="ECO:0000259" key="7">
    <source>
        <dbReference type="Pfam" id="PF04138"/>
    </source>
</evidence>
<evidence type="ECO:0000313" key="8">
    <source>
        <dbReference type="EMBL" id="OOF42948.1"/>
    </source>
</evidence>
<dbReference type="Pfam" id="PF04138">
    <property type="entry name" value="GtrA_DPMS_TM"/>
    <property type="match status" value="1"/>
</dbReference>
<evidence type="ECO:0000256" key="2">
    <source>
        <dbReference type="ARBA" id="ARBA00009399"/>
    </source>
</evidence>
<evidence type="ECO:0000256" key="5">
    <source>
        <dbReference type="ARBA" id="ARBA00023136"/>
    </source>
</evidence>
<evidence type="ECO:0000256" key="4">
    <source>
        <dbReference type="ARBA" id="ARBA00022989"/>
    </source>
</evidence>
<dbReference type="GO" id="GO:0000271">
    <property type="term" value="P:polysaccharide biosynthetic process"/>
    <property type="evidence" value="ECO:0007669"/>
    <property type="project" value="InterPro"/>
</dbReference>
<feature type="transmembrane region" description="Helical" evidence="6">
    <location>
        <begin position="47"/>
        <end position="67"/>
    </location>
</feature>
<keyword evidence="9" id="KW-1185">Reference proteome</keyword>
<keyword evidence="5 6" id="KW-0472">Membrane</keyword>
<reference evidence="8 9" key="1">
    <citation type="submission" date="2016-10" db="EMBL/GenBank/DDBJ databases">
        <title>Rodentibacter gen. nov. and new species.</title>
        <authorList>
            <person name="Christensen H."/>
        </authorList>
    </citation>
    <scope>NUCLEOTIDE SEQUENCE [LARGE SCALE GENOMIC DNA]</scope>
    <source>
        <strain evidence="8 9">CCUG17206</strain>
    </source>
</reference>
<proteinExistence type="inferred from homology"/>
<keyword evidence="4 6" id="KW-1133">Transmembrane helix</keyword>
<dbReference type="InterPro" id="IPR007267">
    <property type="entry name" value="GtrA_DPMS_TM"/>
</dbReference>
<accession>A0A1V3IMB2</accession>
<comment type="subcellular location">
    <subcellularLocation>
        <location evidence="1">Membrane</location>
        <topology evidence="1">Multi-pass membrane protein</topology>
    </subcellularLocation>
</comment>
<dbReference type="InterPro" id="IPR051401">
    <property type="entry name" value="GtrA_CellWall_Glycosyl"/>
</dbReference>
<name>A0A1V3IMB2_9PAST</name>
<comment type="similarity">
    <text evidence="2">Belongs to the GtrA family.</text>
</comment>
<sequence>MIVLSSLINKYKQFVFFLFVGGSSALVDIGSLYLFNKILLWNNELSISLAFILGLVFNYFSHTYFTFQNKASVGNLIKYLILVLLNYVNTIVLMYLLTEFLDIDIIVAKVITLPIIAVTTFFVSKIWVYKN</sequence>
<evidence type="ECO:0000313" key="9">
    <source>
        <dbReference type="Proteomes" id="UP000189433"/>
    </source>
</evidence>
<dbReference type="PANTHER" id="PTHR38459:SF5">
    <property type="entry name" value="CELL WALL TEICHOIC ACID GLYCOSYLATION PROTEIN GTCA"/>
    <property type="match status" value="1"/>
</dbReference>
<gene>
    <name evidence="8" type="ORF">BKK50_05800</name>
</gene>
<dbReference type="Proteomes" id="UP000189433">
    <property type="component" value="Unassembled WGS sequence"/>
</dbReference>
<keyword evidence="3 6" id="KW-0812">Transmembrane</keyword>
<dbReference type="GO" id="GO:0005886">
    <property type="term" value="C:plasma membrane"/>
    <property type="evidence" value="ECO:0007669"/>
    <property type="project" value="TreeGrafter"/>
</dbReference>
<feature type="transmembrane region" description="Helical" evidence="6">
    <location>
        <begin position="79"/>
        <end position="97"/>
    </location>
</feature>
<evidence type="ECO:0000256" key="6">
    <source>
        <dbReference type="SAM" id="Phobius"/>
    </source>
</evidence>
<evidence type="ECO:0000256" key="3">
    <source>
        <dbReference type="ARBA" id="ARBA00022692"/>
    </source>
</evidence>
<dbReference type="AlphaFoldDB" id="A0A1V3IMB2"/>
<organism evidence="8 9">
    <name type="scientific">Rodentibacter rarus</name>
    <dbReference type="NCBI Taxonomy" id="1908260"/>
    <lineage>
        <taxon>Bacteria</taxon>
        <taxon>Pseudomonadati</taxon>
        <taxon>Pseudomonadota</taxon>
        <taxon>Gammaproteobacteria</taxon>
        <taxon>Pasteurellales</taxon>
        <taxon>Pasteurellaceae</taxon>
        <taxon>Rodentibacter</taxon>
    </lineage>
</organism>
<evidence type="ECO:0000256" key="1">
    <source>
        <dbReference type="ARBA" id="ARBA00004141"/>
    </source>
</evidence>
<feature type="transmembrane region" description="Helical" evidence="6">
    <location>
        <begin position="103"/>
        <end position="128"/>
    </location>
</feature>
<dbReference type="PANTHER" id="PTHR38459">
    <property type="entry name" value="PROPHAGE BACTOPRENOL-LINKED GLUCOSE TRANSLOCASE HOMOLOG"/>
    <property type="match status" value="1"/>
</dbReference>